<accession>A0A6A5QEJ7</accession>
<feature type="transmembrane region" description="Helical" evidence="1">
    <location>
        <begin position="250"/>
        <end position="268"/>
    </location>
</feature>
<dbReference type="PANTHER" id="PTHR34502:SF4">
    <property type="entry name" value="DUF6594 DOMAIN-CONTAINING PROTEIN"/>
    <property type="match status" value="1"/>
</dbReference>
<feature type="transmembrane region" description="Helical" evidence="1">
    <location>
        <begin position="214"/>
        <end position="243"/>
    </location>
</feature>
<evidence type="ECO:0000256" key="1">
    <source>
        <dbReference type="SAM" id="Phobius"/>
    </source>
</evidence>
<dbReference type="Pfam" id="PF20237">
    <property type="entry name" value="DUF6594"/>
    <property type="match status" value="1"/>
</dbReference>
<feature type="transmembrane region" description="Helical" evidence="1">
    <location>
        <begin position="274"/>
        <end position="292"/>
    </location>
</feature>
<protein>
    <recommendedName>
        <fullName evidence="2">DUF6594 domain-containing protein</fullName>
    </recommendedName>
</protein>
<dbReference type="EMBL" id="ML979140">
    <property type="protein sequence ID" value="KAF1912597.1"/>
    <property type="molecule type" value="Genomic_DNA"/>
</dbReference>
<dbReference type="AlphaFoldDB" id="A0A6A5QEJ7"/>
<dbReference type="PANTHER" id="PTHR34502">
    <property type="entry name" value="DUF6594 DOMAIN-CONTAINING PROTEIN-RELATED"/>
    <property type="match status" value="1"/>
</dbReference>
<gene>
    <name evidence="3" type="ORF">BDU57DRAFT_583016</name>
</gene>
<organism evidence="3 4">
    <name type="scientific">Ampelomyces quisqualis</name>
    <name type="common">Powdery mildew agent</name>
    <dbReference type="NCBI Taxonomy" id="50730"/>
    <lineage>
        <taxon>Eukaryota</taxon>
        <taxon>Fungi</taxon>
        <taxon>Dikarya</taxon>
        <taxon>Ascomycota</taxon>
        <taxon>Pezizomycotina</taxon>
        <taxon>Dothideomycetes</taxon>
        <taxon>Pleosporomycetidae</taxon>
        <taxon>Pleosporales</taxon>
        <taxon>Pleosporineae</taxon>
        <taxon>Phaeosphaeriaceae</taxon>
        <taxon>Ampelomyces</taxon>
    </lineage>
</organism>
<sequence>MSSTTQPTQDYSSFYAHIGSYPELGIFRRFGGYWAKRLYDETSELVECITKLEEELRKWPGFEATTVLDCPKRLLKEIKPRSEEERSKLESLCAKWDAYDKALLQYGEILCVSEQVMNLPSQNIFYNKKLVEWKMPEFKPIFDNGDFYPTGEPAEHYRDDPQRSDTFAWRTLPHEDILTKCLLHAGPWIEKHVVKRWSQYRKTNSTGGTTSMQFGHLVAIMDTLACIIASLMLVATIAILVVVQTMTARVVLIGVFGTLFAFLLKLMAGNPSRGEVFAATAAFYAVAAVFVGSDSASK</sequence>
<keyword evidence="1" id="KW-1133">Transmembrane helix</keyword>
<dbReference type="OrthoDB" id="3793504at2759"/>
<keyword evidence="1" id="KW-0472">Membrane</keyword>
<dbReference type="Proteomes" id="UP000800096">
    <property type="component" value="Unassembled WGS sequence"/>
</dbReference>
<name>A0A6A5QEJ7_AMPQU</name>
<evidence type="ECO:0000313" key="4">
    <source>
        <dbReference type="Proteomes" id="UP000800096"/>
    </source>
</evidence>
<proteinExistence type="predicted"/>
<dbReference type="InterPro" id="IPR046529">
    <property type="entry name" value="DUF6594"/>
</dbReference>
<feature type="domain" description="DUF6594" evidence="2">
    <location>
        <begin position="11"/>
        <end position="287"/>
    </location>
</feature>
<evidence type="ECO:0000313" key="3">
    <source>
        <dbReference type="EMBL" id="KAF1912597.1"/>
    </source>
</evidence>
<keyword evidence="4" id="KW-1185">Reference proteome</keyword>
<keyword evidence="1" id="KW-0812">Transmembrane</keyword>
<reference evidence="3" key="1">
    <citation type="journal article" date="2020" name="Stud. Mycol.">
        <title>101 Dothideomycetes genomes: a test case for predicting lifestyles and emergence of pathogens.</title>
        <authorList>
            <person name="Haridas S."/>
            <person name="Albert R."/>
            <person name="Binder M."/>
            <person name="Bloem J."/>
            <person name="Labutti K."/>
            <person name="Salamov A."/>
            <person name="Andreopoulos B."/>
            <person name="Baker S."/>
            <person name="Barry K."/>
            <person name="Bills G."/>
            <person name="Bluhm B."/>
            <person name="Cannon C."/>
            <person name="Castanera R."/>
            <person name="Culley D."/>
            <person name="Daum C."/>
            <person name="Ezra D."/>
            <person name="Gonzalez J."/>
            <person name="Henrissat B."/>
            <person name="Kuo A."/>
            <person name="Liang C."/>
            <person name="Lipzen A."/>
            <person name="Lutzoni F."/>
            <person name="Magnuson J."/>
            <person name="Mondo S."/>
            <person name="Nolan M."/>
            <person name="Ohm R."/>
            <person name="Pangilinan J."/>
            <person name="Park H.-J."/>
            <person name="Ramirez L."/>
            <person name="Alfaro M."/>
            <person name="Sun H."/>
            <person name="Tritt A."/>
            <person name="Yoshinaga Y."/>
            <person name="Zwiers L.-H."/>
            <person name="Turgeon B."/>
            <person name="Goodwin S."/>
            <person name="Spatafora J."/>
            <person name="Crous P."/>
            <person name="Grigoriev I."/>
        </authorList>
    </citation>
    <scope>NUCLEOTIDE SEQUENCE</scope>
    <source>
        <strain evidence="3">HMLAC05119</strain>
    </source>
</reference>
<evidence type="ECO:0000259" key="2">
    <source>
        <dbReference type="Pfam" id="PF20237"/>
    </source>
</evidence>